<dbReference type="KEGG" id="tpx:Turpa_0166"/>
<dbReference type="InterPro" id="IPR015943">
    <property type="entry name" value="WD40/YVTN_repeat-like_dom_sf"/>
</dbReference>
<dbReference type="Proteomes" id="UP000006048">
    <property type="component" value="Chromosome"/>
</dbReference>
<dbReference type="HOGENOM" id="CLU_764924_0_0_12"/>
<dbReference type="AlphaFoldDB" id="I4B0M1"/>
<name>I4B0M1_TURPD</name>
<evidence type="ECO:0000259" key="2">
    <source>
        <dbReference type="Pfam" id="PF13360"/>
    </source>
</evidence>
<organism evidence="3 4">
    <name type="scientific">Turneriella parva (strain ATCC BAA-1111 / DSM 21527 / NCTC 11395 / H)</name>
    <name type="common">Leptospira parva</name>
    <dbReference type="NCBI Taxonomy" id="869212"/>
    <lineage>
        <taxon>Bacteria</taxon>
        <taxon>Pseudomonadati</taxon>
        <taxon>Spirochaetota</taxon>
        <taxon>Spirochaetia</taxon>
        <taxon>Leptospirales</taxon>
        <taxon>Leptospiraceae</taxon>
        <taxon>Turneriella</taxon>
    </lineage>
</organism>
<keyword evidence="1" id="KW-1133">Transmembrane helix</keyword>
<feature type="transmembrane region" description="Helical" evidence="1">
    <location>
        <begin position="43"/>
        <end position="67"/>
    </location>
</feature>
<dbReference type="InterPro" id="IPR011047">
    <property type="entry name" value="Quinoprotein_ADH-like_sf"/>
</dbReference>
<evidence type="ECO:0000313" key="4">
    <source>
        <dbReference type="Proteomes" id="UP000006048"/>
    </source>
</evidence>
<keyword evidence="1" id="KW-0812">Transmembrane</keyword>
<evidence type="ECO:0000313" key="3">
    <source>
        <dbReference type="EMBL" id="AFM10828.1"/>
    </source>
</evidence>
<gene>
    <name evidence="3" type="ordered locus">Turpa_0166</name>
</gene>
<dbReference type="EMBL" id="CP002959">
    <property type="protein sequence ID" value="AFM10828.1"/>
    <property type="molecule type" value="Genomic_DNA"/>
</dbReference>
<dbReference type="PANTHER" id="PTHR34512">
    <property type="entry name" value="CELL SURFACE PROTEIN"/>
    <property type="match status" value="1"/>
</dbReference>
<proteinExistence type="predicted"/>
<dbReference type="SUPFAM" id="SSF50998">
    <property type="entry name" value="Quinoprotein alcohol dehydrogenase-like"/>
    <property type="match status" value="1"/>
</dbReference>
<sequence length="362" mass="39155">MKGHLRSLVGRSSDTFAGHLTANSREIASQVYARRTRSLVPSVAVLPALIGCLFLSSGMGLIIAGGANPTGPSIERISPDGVETIWENQITPAQGREFHLTLDLNNRLSGIDTWSRRVMWQARLPEISATSAPLVFTDRGRILVGVATTIGAVYLINAGNGQIVWMQNVSDRIDVSPLQIKNTTMAVACADGRIYGININDGHIDYMVQTDSKITALEPVSDGRGENIYAIADKKKVLALNAMTGDLNWQGDTHGEATNSPLIAKDRVIAPTTDGDFSKLWAFDTSGALRWMSTYDRVSSLASADDYIAMAQGSIVTLLRADTGEPVHYWQVDETPAALQLVAQHGRLIVRTDRGEVLTALN</sequence>
<accession>I4B0M1</accession>
<dbReference type="STRING" id="869212.Turpa_0166"/>
<reference evidence="3 4" key="1">
    <citation type="submission" date="2012-06" db="EMBL/GenBank/DDBJ databases">
        <title>The complete chromosome of genome of Turneriella parva DSM 21527.</title>
        <authorList>
            <consortium name="US DOE Joint Genome Institute (JGI-PGF)"/>
            <person name="Lucas S."/>
            <person name="Han J."/>
            <person name="Lapidus A."/>
            <person name="Bruce D."/>
            <person name="Goodwin L."/>
            <person name="Pitluck S."/>
            <person name="Peters L."/>
            <person name="Kyrpides N."/>
            <person name="Mavromatis K."/>
            <person name="Ivanova N."/>
            <person name="Mikhailova N."/>
            <person name="Chertkov O."/>
            <person name="Detter J.C."/>
            <person name="Tapia R."/>
            <person name="Han C."/>
            <person name="Land M."/>
            <person name="Hauser L."/>
            <person name="Markowitz V."/>
            <person name="Cheng J.-F."/>
            <person name="Hugenholtz P."/>
            <person name="Woyke T."/>
            <person name="Wu D."/>
            <person name="Gronow S."/>
            <person name="Wellnitz S."/>
            <person name="Brambilla E."/>
            <person name="Klenk H.-P."/>
            <person name="Eisen J.A."/>
        </authorList>
    </citation>
    <scope>NUCLEOTIDE SEQUENCE [LARGE SCALE GENOMIC DNA]</scope>
    <source>
        <strain evidence="4">ATCC BAA-1111 / DSM 21527 / NCTC 11395 / H</strain>
    </source>
</reference>
<keyword evidence="1" id="KW-0472">Membrane</keyword>
<dbReference type="InterPro" id="IPR018391">
    <property type="entry name" value="PQQ_b-propeller_rpt"/>
</dbReference>
<dbReference type="Pfam" id="PF13360">
    <property type="entry name" value="PQQ_2"/>
    <property type="match status" value="2"/>
</dbReference>
<feature type="domain" description="Pyrrolo-quinoline quinone repeat" evidence="2">
    <location>
        <begin position="106"/>
        <end position="212"/>
    </location>
</feature>
<protein>
    <recommendedName>
        <fullName evidence="2">Pyrrolo-quinoline quinone repeat domain-containing protein</fullName>
    </recommendedName>
</protein>
<dbReference type="PANTHER" id="PTHR34512:SF30">
    <property type="entry name" value="OUTER MEMBRANE PROTEIN ASSEMBLY FACTOR BAMB"/>
    <property type="match status" value="1"/>
</dbReference>
<dbReference type="InterPro" id="IPR002372">
    <property type="entry name" value="PQQ_rpt_dom"/>
</dbReference>
<dbReference type="OrthoDB" id="9816081at2"/>
<keyword evidence="4" id="KW-1185">Reference proteome</keyword>
<dbReference type="Gene3D" id="2.130.10.10">
    <property type="entry name" value="YVTN repeat-like/Quinoprotein amine dehydrogenase"/>
    <property type="match status" value="1"/>
</dbReference>
<evidence type="ECO:0000256" key="1">
    <source>
        <dbReference type="SAM" id="Phobius"/>
    </source>
</evidence>
<dbReference type="RefSeq" id="WP_014801349.1">
    <property type="nucleotide sequence ID" value="NC_018020.1"/>
</dbReference>
<dbReference type="SMART" id="SM00564">
    <property type="entry name" value="PQQ"/>
    <property type="match status" value="5"/>
</dbReference>
<feature type="domain" description="Pyrrolo-quinoline quinone repeat" evidence="2">
    <location>
        <begin position="225"/>
        <end position="336"/>
    </location>
</feature>